<dbReference type="STRING" id="760192.Halhy_0673"/>
<accession>F4L1N7</accession>
<dbReference type="SUPFAM" id="SSF53335">
    <property type="entry name" value="S-adenosyl-L-methionine-dependent methyltransferases"/>
    <property type="match status" value="1"/>
</dbReference>
<reference key="2">
    <citation type="submission" date="2011-04" db="EMBL/GenBank/DDBJ databases">
        <title>Complete sequence of chromosome of Haliscomenobacter hydrossis DSM 1100.</title>
        <authorList>
            <consortium name="US DOE Joint Genome Institute (JGI-PGF)"/>
            <person name="Lucas S."/>
            <person name="Han J."/>
            <person name="Lapidus A."/>
            <person name="Bruce D."/>
            <person name="Goodwin L."/>
            <person name="Pitluck S."/>
            <person name="Peters L."/>
            <person name="Kyrpides N."/>
            <person name="Mavromatis K."/>
            <person name="Ivanova N."/>
            <person name="Ovchinnikova G."/>
            <person name="Pagani I."/>
            <person name="Daligault H."/>
            <person name="Detter J.C."/>
            <person name="Han C."/>
            <person name="Land M."/>
            <person name="Hauser L."/>
            <person name="Markowitz V."/>
            <person name="Cheng J.-F."/>
            <person name="Hugenholtz P."/>
            <person name="Woyke T."/>
            <person name="Wu D."/>
            <person name="Verbarg S."/>
            <person name="Frueling A."/>
            <person name="Brambilla E."/>
            <person name="Klenk H.-P."/>
            <person name="Eisen J.A."/>
        </authorList>
    </citation>
    <scope>NUCLEOTIDE SEQUENCE</scope>
    <source>
        <strain>DSM 1100</strain>
    </source>
</reference>
<dbReference type="AlphaFoldDB" id="F4L1N7"/>
<gene>
    <name evidence="1" type="ordered locus">Halhy_0673</name>
</gene>
<dbReference type="Pfam" id="PF13578">
    <property type="entry name" value="Methyltransf_24"/>
    <property type="match status" value="1"/>
</dbReference>
<dbReference type="PANTHER" id="PTHR37909">
    <property type="entry name" value="S-ADENOSYL-L-METHIONINE-DEPENDENT METHYLTRANSFERASES SUPERFAMILY PROTEIN"/>
    <property type="match status" value="1"/>
</dbReference>
<dbReference type="PANTHER" id="PTHR37909:SF1">
    <property type="entry name" value="S-ADENOSYL-L-METHIONINE-DEPENDENT METHYLTRANSFERASES SUPERFAMILY PROTEIN"/>
    <property type="match status" value="1"/>
</dbReference>
<evidence type="ECO:0000313" key="2">
    <source>
        <dbReference type="Proteomes" id="UP000008461"/>
    </source>
</evidence>
<dbReference type="Proteomes" id="UP000008461">
    <property type="component" value="Chromosome"/>
</dbReference>
<organism evidence="1 2">
    <name type="scientific">Haliscomenobacter hydrossis (strain ATCC 27775 / DSM 1100 / LMG 10767 / O)</name>
    <dbReference type="NCBI Taxonomy" id="760192"/>
    <lineage>
        <taxon>Bacteria</taxon>
        <taxon>Pseudomonadati</taxon>
        <taxon>Bacteroidota</taxon>
        <taxon>Saprospiria</taxon>
        <taxon>Saprospirales</taxon>
        <taxon>Haliscomenobacteraceae</taxon>
        <taxon>Haliscomenobacter</taxon>
    </lineage>
</organism>
<protein>
    <recommendedName>
        <fullName evidence="3">Class I SAM-dependent methyltransferase</fullName>
    </recommendedName>
</protein>
<sequence>MKHFYTSVGENWFDFQDIYSRMVRNATDGSHFVEVGSWKGRSASYLAVEIVNSDKTIKFDCVDTWQGSKEHLSPVSPFFQSELLEDEDWLYQEFIKNVAPVKELINPVRTTSLQAASAYADESLDFVFIDASHEYEDVLKDLHAWYPKIKKGGYIGGHDYIFYSGVRRAVNEFFDITPEIIRNSFLHNKVELQTC</sequence>
<name>F4L1N7_HALH1</name>
<dbReference type="eggNOG" id="COG4122">
    <property type="taxonomic scope" value="Bacteria"/>
</dbReference>
<dbReference type="EMBL" id="CP002691">
    <property type="protein sequence ID" value="AEE48581.1"/>
    <property type="molecule type" value="Genomic_DNA"/>
</dbReference>
<dbReference type="HOGENOM" id="CLU_1276475_0_0_10"/>
<dbReference type="KEGG" id="hhy:Halhy_0673"/>
<reference evidence="1 2" key="1">
    <citation type="journal article" date="2011" name="Stand. Genomic Sci.">
        <title>Complete genome sequence of Haliscomenobacter hydrossis type strain (O).</title>
        <authorList>
            <consortium name="US DOE Joint Genome Institute (JGI-PGF)"/>
            <person name="Daligault H."/>
            <person name="Lapidus A."/>
            <person name="Zeytun A."/>
            <person name="Nolan M."/>
            <person name="Lucas S."/>
            <person name="Del Rio T.G."/>
            <person name="Tice H."/>
            <person name="Cheng J.F."/>
            <person name="Tapia R."/>
            <person name="Han C."/>
            <person name="Goodwin L."/>
            <person name="Pitluck S."/>
            <person name="Liolios K."/>
            <person name="Pagani I."/>
            <person name="Ivanova N."/>
            <person name="Huntemann M."/>
            <person name="Mavromatis K."/>
            <person name="Mikhailova N."/>
            <person name="Pati A."/>
            <person name="Chen A."/>
            <person name="Palaniappan K."/>
            <person name="Land M."/>
            <person name="Hauser L."/>
            <person name="Brambilla E.M."/>
            <person name="Rohde M."/>
            <person name="Verbarg S."/>
            <person name="Goker M."/>
            <person name="Bristow J."/>
            <person name="Eisen J.A."/>
            <person name="Markowitz V."/>
            <person name="Hugenholtz P."/>
            <person name="Kyrpides N.C."/>
            <person name="Klenk H.P."/>
            <person name="Woyke T."/>
        </authorList>
    </citation>
    <scope>NUCLEOTIDE SEQUENCE [LARGE SCALE GENOMIC DNA]</scope>
    <source>
        <strain evidence="2">ATCC 27775 / DSM 1100 / LMG 10767 / O</strain>
    </source>
</reference>
<evidence type="ECO:0008006" key="3">
    <source>
        <dbReference type="Google" id="ProtNLM"/>
    </source>
</evidence>
<dbReference type="InterPro" id="IPR029063">
    <property type="entry name" value="SAM-dependent_MTases_sf"/>
</dbReference>
<dbReference type="Gene3D" id="3.40.50.150">
    <property type="entry name" value="Vaccinia Virus protein VP39"/>
    <property type="match status" value="1"/>
</dbReference>
<dbReference type="RefSeq" id="WP_013763145.1">
    <property type="nucleotide sequence ID" value="NC_015510.1"/>
</dbReference>
<dbReference type="OrthoDB" id="5464618at2"/>
<proteinExistence type="predicted"/>
<evidence type="ECO:0000313" key="1">
    <source>
        <dbReference type="EMBL" id="AEE48581.1"/>
    </source>
</evidence>
<keyword evidence="2" id="KW-1185">Reference proteome</keyword>